<dbReference type="Proteomes" id="UP001177023">
    <property type="component" value="Unassembled WGS sequence"/>
</dbReference>
<keyword evidence="7" id="KW-0325">Glycoprotein</keyword>
<feature type="non-terminal residue" evidence="9">
    <location>
        <position position="1"/>
    </location>
</feature>
<reference evidence="9" key="1">
    <citation type="submission" date="2023-06" db="EMBL/GenBank/DDBJ databases">
        <authorList>
            <person name="Delattre M."/>
        </authorList>
    </citation>
    <scope>NUCLEOTIDE SEQUENCE</scope>
    <source>
        <strain evidence="9">AF72</strain>
    </source>
</reference>
<evidence type="ECO:0000313" key="9">
    <source>
        <dbReference type="EMBL" id="CAJ0585802.1"/>
    </source>
</evidence>
<comment type="caution">
    <text evidence="9">The sequence shown here is derived from an EMBL/GenBank/DDBJ whole genome shotgun (WGS) entry which is preliminary data.</text>
</comment>
<keyword evidence="5" id="KW-0378">Hydrolase</keyword>
<dbReference type="EC" id="3.1.3.2" evidence="3"/>
<dbReference type="PROSITE" id="PS00616">
    <property type="entry name" value="HIS_ACID_PHOSPHAT_1"/>
    <property type="match status" value="1"/>
</dbReference>
<dbReference type="PANTHER" id="PTHR11567:SF211">
    <property type="entry name" value="PROSTATIC ACID PHOSPHATASE"/>
    <property type="match status" value="1"/>
</dbReference>
<evidence type="ECO:0000256" key="6">
    <source>
        <dbReference type="ARBA" id="ARBA00023157"/>
    </source>
</evidence>
<dbReference type="InterPro" id="IPR029033">
    <property type="entry name" value="His_PPase_superfam"/>
</dbReference>
<sequence>MKLWALPVLWACAEAILESNASDPRLFFVQAMWRHGDRSPQSTFPADPIKAEMWPYGLGRLSPRGMEQGMRLGARLRERYVETGFLSSEYEPSELYVMSSSFDRTISAAYSVLVGLYSQNSSRVIPHSGPGDAIRWPTNYVPIPVRTMEDARDHDKC</sequence>
<accession>A0AA36GHR6</accession>
<dbReference type="SUPFAM" id="SSF53254">
    <property type="entry name" value="Phosphoglycerate mutase-like"/>
    <property type="match status" value="1"/>
</dbReference>
<evidence type="ECO:0000256" key="5">
    <source>
        <dbReference type="ARBA" id="ARBA00022801"/>
    </source>
</evidence>
<evidence type="ECO:0000313" key="10">
    <source>
        <dbReference type="Proteomes" id="UP001177023"/>
    </source>
</evidence>
<keyword evidence="6" id="KW-1015">Disulfide bond</keyword>
<dbReference type="Gene3D" id="3.40.50.1240">
    <property type="entry name" value="Phosphoglycerate mutase-like"/>
    <property type="match status" value="1"/>
</dbReference>
<dbReference type="GO" id="GO:0003993">
    <property type="term" value="F:acid phosphatase activity"/>
    <property type="evidence" value="ECO:0007669"/>
    <property type="project" value="UniProtKB-EC"/>
</dbReference>
<evidence type="ECO:0000256" key="4">
    <source>
        <dbReference type="ARBA" id="ARBA00022729"/>
    </source>
</evidence>
<evidence type="ECO:0000256" key="1">
    <source>
        <dbReference type="ARBA" id="ARBA00000032"/>
    </source>
</evidence>
<organism evidence="9 10">
    <name type="scientific">Mesorhabditis spiculigera</name>
    <dbReference type="NCBI Taxonomy" id="96644"/>
    <lineage>
        <taxon>Eukaryota</taxon>
        <taxon>Metazoa</taxon>
        <taxon>Ecdysozoa</taxon>
        <taxon>Nematoda</taxon>
        <taxon>Chromadorea</taxon>
        <taxon>Rhabditida</taxon>
        <taxon>Rhabditina</taxon>
        <taxon>Rhabditomorpha</taxon>
        <taxon>Rhabditoidea</taxon>
        <taxon>Rhabditidae</taxon>
        <taxon>Mesorhabditinae</taxon>
        <taxon>Mesorhabditis</taxon>
    </lineage>
</organism>
<dbReference type="CDD" id="cd07061">
    <property type="entry name" value="HP_HAP_like"/>
    <property type="match status" value="1"/>
</dbReference>
<comment type="similarity">
    <text evidence="2">Belongs to the histidine acid phosphatase family.</text>
</comment>
<dbReference type="EMBL" id="CATQJA010002706">
    <property type="protein sequence ID" value="CAJ0585802.1"/>
    <property type="molecule type" value="Genomic_DNA"/>
</dbReference>
<keyword evidence="4 8" id="KW-0732">Signal</keyword>
<evidence type="ECO:0000256" key="3">
    <source>
        <dbReference type="ARBA" id="ARBA00012646"/>
    </source>
</evidence>
<proteinExistence type="inferred from homology"/>
<dbReference type="AlphaFoldDB" id="A0AA36GHR6"/>
<dbReference type="InterPro" id="IPR033379">
    <property type="entry name" value="Acid_Pase_AS"/>
</dbReference>
<protein>
    <recommendedName>
        <fullName evidence="3">acid phosphatase</fullName>
        <ecNumber evidence="3">3.1.3.2</ecNumber>
    </recommendedName>
</protein>
<dbReference type="InterPro" id="IPR000560">
    <property type="entry name" value="His_Pase_clade-2"/>
</dbReference>
<evidence type="ECO:0000256" key="2">
    <source>
        <dbReference type="ARBA" id="ARBA00005375"/>
    </source>
</evidence>
<evidence type="ECO:0000256" key="8">
    <source>
        <dbReference type="SAM" id="SignalP"/>
    </source>
</evidence>
<name>A0AA36GHR6_9BILA</name>
<feature type="chain" id="PRO_5041230989" description="acid phosphatase" evidence="8">
    <location>
        <begin position="16"/>
        <end position="157"/>
    </location>
</feature>
<comment type="catalytic activity">
    <reaction evidence="1">
        <text>a phosphate monoester + H2O = an alcohol + phosphate</text>
        <dbReference type="Rhea" id="RHEA:15017"/>
        <dbReference type="ChEBI" id="CHEBI:15377"/>
        <dbReference type="ChEBI" id="CHEBI:30879"/>
        <dbReference type="ChEBI" id="CHEBI:43474"/>
        <dbReference type="ChEBI" id="CHEBI:67140"/>
        <dbReference type="EC" id="3.1.3.2"/>
    </reaction>
</comment>
<gene>
    <name evidence="9" type="ORF">MSPICULIGERA_LOCUS23812</name>
</gene>
<dbReference type="PANTHER" id="PTHR11567">
    <property type="entry name" value="ACID PHOSPHATASE-RELATED"/>
    <property type="match status" value="1"/>
</dbReference>
<feature type="signal peptide" evidence="8">
    <location>
        <begin position="1"/>
        <end position="15"/>
    </location>
</feature>
<dbReference type="InterPro" id="IPR050645">
    <property type="entry name" value="Histidine_acid_phosphatase"/>
</dbReference>
<keyword evidence="10" id="KW-1185">Reference proteome</keyword>
<evidence type="ECO:0000256" key="7">
    <source>
        <dbReference type="ARBA" id="ARBA00023180"/>
    </source>
</evidence>
<dbReference type="Pfam" id="PF00328">
    <property type="entry name" value="His_Phos_2"/>
    <property type="match status" value="1"/>
</dbReference>